<evidence type="ECO:0000313" key="4">
    <source>
        <dbReference type="EMBL" id="BAJ51572.1"/>
    </source>
</evidence>
<dbReference type="Proteomes" id="UP000008120">
    <property type="component" value="Chromosome"/>
</dbReference>
<evidence type="ECO:0000313" key="5">
    <source>
        <dbReference type="Proteomes" id="UP000008120"/>
    </source>
</evidence>
<reference evidence="2 5" key="1">
    <citation type="journal article" date="2005" name="Environ. Microbiol.">
        <title>Genetic and functional properties of uncultivated thermophilic crenarchaeotes from a subsurface gold mine as revealed by analysis of genome fragments.</title>
        <authorList>
            <person name="Nunoura T."/>
            <person name="Hirayama H."/>
            <person name="Takami H."/>
            <person name="Oida H."/>
            <person name="Nishi S."/>
            <person name="Shimamura S."/>
            <person name="Suzuki Y."/>
            <person name="Inagaki F."/>
            <person name="Takai K."/>
            <person name="Nealson K.H."/>
            <person name="Horikoshi K."/>
        </authorList>
    </citation>
    <scope>NUCLEOTIDE SEQUENCE [LARGE SCALE GENOMIC DNA]</scope>
</reference>
<reference evidence="2 5" key="2">
    <citation type="journal article" date="2011" name="Nucleic Acids Res.">
        <title>Insights into the evolution of Archaea and eukaryotic protein modifier systems revealed by the genome of a novel archaeal group.</title>
        <authorList>
            <person name="Nunoura T."/>
            <person name="Takaki Y."/>
            <person name="Kakuta J."/>
            <person name="Nishi S."/>
            <person name="Sugahara J."/>
            <person name="Kazama H."/>
            <person name="Chee G."/>
            <person name="Hattori M."/>
            <person name="Kanai A."/>
            <person name="Atomi H."/>
            <person name="Takai K."/>
            <person name="Takami H."/>
        </authorList>
    </citation>
    <scope>NUCLEOTIDE SEQUENCE [LARGE SCALE GENOMIC DNA]</scope>
</reference>
<dbReference type="PANTHER" id="PTHR35090:SF2">
    <property type="entry name" value="ARSR FAMILY TRANSCRIPTIONAL REGULATOR"/>
    <property type="match status" value="1"/>
</dbReference>
<evidence type="ECO:0000313" key="2">
    <source>
        <dbReference type="EMBL" id="BAJ48951.1"/>
    </source>
</evidence>
<name>E6N9I2_CALS0</name>
<proteinExistence type="predicted"/>
<accession>E6N9I2</accession>
<dbReference type="KEGG" id="csu:CSUB_C1721"/>
<gene>
    <name evidence="4" type="ORF">CSUB_C1721</name>
    <name evidence="3" type="ORF">HGMM_F16H02C31</name>
    <name evidence="2" type="ORF">HGMM_F28A10C42</name>
</gene>
<dbReference type="InterPro" id="IPR024096">
    <property type="entry name" value="NO_sig/Golgi_transp_ligand-bd"/>
</dbReference>
<evidence type="ECO:0000259" key="1">
    <source>
        <dbReference type="SMART" id="SM00989"/>
    </source>
</evidence>
<dbReference type="AlphaFoldDB" id="E6N9I2"/>
<sequence length="143" mass="15470">MVLSGRLFAEMRVLLSESMSRPAVDTLLWHMGNKYGFALGRRTKSMAKTSGEAVELLAKAAQRSGWGKITVSDNFETVGKMVVVFENCVFCEGLEHEKTPACSFLSGIIAGIAESVYGRGVTVQEELCRAAGGGVCRFSINRV</sequence>
<dbReference type="BioCyc" id="CCAL311458:G131R-1749-MONOMER"/>
<dbReference type="Gene3D" id="3.30.1380.20">
    <property type="entry name" value="Trafficking protein particle complex subunit 3"/>
    <property type="match status" value="1"/>
</dbReference>
<feature type="domain" description="4-vinyl reductase 4VR" evidence="1">
    <location>
        <begin position="80"/>
        <end position="142"/>
    </location>
</feature>
<dbReference type="STRING" id="311458.CSUB_C1721"/>
<dbReference type="EMBL" id="AP011876">
    <property type="protein sequence ID" value="BAJ48951.1"/>
    <property type="molecule type" value="Genomic_DNA"/>
</dbReference>
<dbReference type="SUPFAM" id="SSF111126">
    <property type="entry name" value="Ligand-binding domain in the NO signalling and Golgi transport"/>
    <property type="match status" value="1"/>
</dbReference>
<protein>
    <recommendedName>
        <fullName evidence="1">4-vinyl reductase 4VR domain-containing protein</fullName>
    </recommendedName>
</protein>
<dbReference type="SMART" id="SM00989">
    <property type="entry name" value="V4R"/>
    <property type="match status" value="1"/>
</dbReference>
<dbReference type="InterPro" id="IPR004096">
    <property type="entry name" value="V4R"/>
</dbReference>
<dbReference type="PANTHER" id="PTHR35090">
    <property type="entry name" value="DNA-DIRECTED RNA POLYMERASE SUBUNIT I"/>
    <property type="match status" value="1"/>
</dbReference>
<organism evidence="2 5">
    <name type="scientific">Caldiarchaeum subterraneum</name>
    <dbReference type="NCBI Taxonomy" id="311458"/>
    <lineage>
        <taxon>Archaea</taxon>
        <taxon>Nitrososphaerota</taxon>
        <taxon>Candidatus Caldarchaeales</taxon>
        <taxon>Candidatus Caldarchaeaceae</taxon>
        <taxon>Candidatus Caldarchaeum</taxon>
    </lineage>
</organism>
<dbReference type="EMBL" id="AP011878">
    <property type="protein sequence ID" value="BAJ49019.1"/>
    <property type="molecule type" value="Genomic_DNA"/>
</dbReference>
<dbReference type="Pfam" id="PF02830">
    <property type="entry name" value="V4R"/>
    <property type="match status" value="1"/>
</dbReference>
<dbReference type="EMBL" id="BA000048">
    <property type="protein sequence ID" value="BAJ51572.1"/>
    <property type="molecule type" value="Genomic_DNA"/>
</dbReference>
<evidence type="ECO:0000313" key="3">
    <source>
        <dbReference type="EMBL" id="BAJ49019.1"/>
    </source>
</evidence>